<dbReference type="InterPro" id="IPR001694">
    <property type="entry name" value="NADH_UbQ_OxRdtase_su1/FPO"/>
</dbReference>
<comment type="caution">
    <text evidence="7">The sequence shown here is derived from an EMBL/GenBank/DDBJ whole genome shotgun (WGS) entry which is preliminary data.</text>
</comment>
<feature type="transmembrane region" description="Helical" evidence="5">
    <location>
        <begin position="324"/>
        <end position="342"/>
    </location>
</feature>
<evidence type="ECO:0000256" key="1">
    <source>
        <dbReference type="ARBA" id="ARBA00004141"/>
    </source>
</evidence>
<feature type="transmembrane region" description="Helical" evidence="5">
    <location>
        <begin position="158"/>
        <end position="178"/>
    </location>
</feature>
<dbReference type="GO" id="GO:0009060">
    <property type="term" value="P:aerobic respiration"/>
    <property type="evidence" value="ECO:0007669"/>
    <property type="project" value="TreeGrafter"/>
</dbReference>
<dbReference type="NCBIfam" id="NF004741">
    <property type="entry name" value="PRK06076.1-2"/>
    <property type="match status" value="1"/>
</dbReference>
<evidence type="ECO:0000256" key="2">
    <source>
        <dbReference type="ARBA" id="ARBA00022692"/>
    </source>
</evidence>
<evidence type="ECO:0000313" key="7">
    <source>
        <dbReference type="EMBL" id="TSJ44284.1"/>
    </source>
</evidence>
<dbReference type="Proteomes" id="UP000318733">
    <property type="component" value="Unassembled WGS sequence"/>
</dbReference>
<dbReference type="GO" id="GO:0048038">
    <property type="term" value="F:quinone binding"/>
    <property type="evidence" value="ECO:0007669"/>
    <property type="project" value="UniProtKB-KW"/>
</dbReference>
<feature type="transmembrane region" description="Helical" evidence="5">
    <location>
        <begin position="116"/>
        <end position="137"/>
    </location>
</feature>
<name>A0A556MWH9_9SPHI</name>
<keyword evidence="2 5" id="KW-0812">Transmembrane</keyword>
<sequence length="344" mass="38105">MELADIIVKFILVVIIFAISLVVAMYSTYAERKLAAFFQDRVGPNRAGPWGILQPLADGGKMFLKEEIIPTNASGFLFIVGPSLAIMTACIGSAVIPWGQKLVIGAHVIDLQVADINVGILYIFGVVSLGVYGIMIGGWASNNKYSLLGAIRAASQNISYEISMGLSIIALLLVTGTLSLREIAEQQHGWHWNVLYQPVGFILFLICAFAETNRSPFDLPECETELVGGYHTEYSSMKLGFYLFAEYINMFISSAVMVTLYWGAYNYPFMDTVAASVGPNAAVILGVVLMFAKIFLFIFFFMWVRWTIPRFRYDQLMDLGWKTLIPLAIANIVVTGIVITLINR</sequence>
<dbReference type="OrthoDB" id="9803734at2"/>
<evidence type="ECO:0000256" key="3">
    <source>
        <dbReference type="ARBA" id="ARBA00022989"/>
    </source>
</evidence>
<evidence type="ECO:0000313" key="8">
    <source>
        <dbReference type="Proteomes" id="UP000318733"/>
    </source>
</evidence>
<keyword evidence="7" id="KW-0560">Oxidoreductase</keyword>
<keyword evidence="3 5" id="KW-1133">Transmembrane helix</keyword>
<comment type="similarity">
    <text evidence="5 6">Belongs to the complex I subunit 1 family.</text>
</comment>
<dbReference type="GO" id="GO:0003954">
    <property type="term" value="F:NADH dehydrogenase activity"/>
    <property type="evidence" value="ECO:0007669"/>
    <property type="project" value="TreeGrafter"/>
</dbReference>
<evidence type="ECO:0000256" key="4">
    <source>
        <dbReference type="ARBA" id="ARBA00023136"/>
    </source>
</evidence>
<organism evidence="7 8">
    <name type="scientific">Mucilaginibacter corticis</name>
    <dbReference type="NCBI Taxonomy" id="2597670"/>
    <lineage>
        <taxon>Bacteria</taxon>
        <taxon>Pseudomonadati</taxon>
        <taxon>Bacteroidota</taxon>
        <taxon>Sphingobacteriia</taxon>
        <taxon>Sphingobacteriales</taxon>
        <taxon>Sphingobacteriaceae</taxon>
        <taxon>Mucilaginibacter</taxon>
    </lineage>
</organism>
<dbReference type="GO" id="GO:0016655">
    <property type="term" value="F:oxidoreductase activity, acting on NAD(P)H, quinone or similar compound as acceptor"/>
    <property type="evidence" value="ECO:0007669"/>
    <property type="project" value="UniProtKB-UniRule"/>
</dbReference>
<dbReference type="HAMAP" id="MF_01350">
    <property type="entry name" value="NDH1_NuoH"/>
    <property type="match status" value="1"/>
</dbReference>
<feature type="transmembrane region" description="Helical" evidence="5">
    <location>
        <begin position="75"/>
        <end position="96"/>
    </location>
</feature>
<dbReference type="InterPro" id="IPR018086">
    <property type="entry name" value="NADH_UbQ_OxRdtase_su1_CS"/>
</dbReference>
<dbReference type="PANTHER" id="PTHR11432:SF3">
    <property type="entry name" value="NADH-UBIQUINONE OXIDOREDUCTASE CHAIN 1"/>
    <property type="match status" value="1"/>
</dbReference>
<feature type="transmembrane region" description="Helical" evidence="5">
    <location>
        <begin position="282"/>
        <end position="304"/>
    </location>
</feature>
<dbReference type="PANTHER" id="PTHR11432">
    <property type="entry name" value="NADH DEHYDROGENASE SUBUNIT 1"/>
    <property type="match status" value="1"/>
</dbReference>
<dbReference type="EMBL" id="VLPK01000001">
    <property type="protein sequence ID" value="TSJ44284.1"/>
    <property type="molecule type" value="Genomic_DNA"/>
</dbReference>
<accession>A0A556MWH9</accession>
<dbReference type="EC" id="7.1.1.-" evidence="5"/>
<dbReference type="PROSITE" id="PS00668">
    <property type="entry name" value="COMPLEX1_ND1_2"/>
    <property type="match status" value="1"/>
</dbReference>
<comment type="catalytic activity">
    <reaction evidence="5">
        <text>a quinone + NADH + 5 H(+)(in) = a quinol + NAD(+) + 4 H(+)(out)</text>
        <dbReference type="Rhea" id="RHEA:57888"/>
        <dbReference type="ChEBI" id="CHEBI:15378"/>
        <dbReference type="ChEBI" id="CHEBI:24646"/>
        <dbReference type="ChEBI" id="CHEBI:57540"/>
        <dbReference type="ChEBI" id="CHEBI:57945"/>
        <dbReference type="ChEBI" id="CHEBI:132124"/>
    </reaction>
</comment>
<keyword evidence="5" id="KW-0874">Quinone</keyword>
<comment type="subcellular location">
    <subcellularLocation>
        <location evidence="5 6">Cell membrane</location>
        <topology evidence="5 6">Multi-pass membrane protein</topology>
    </subcellularLocation>
    <subcellularLocation>
        <location evidence="1">Membrane</location>
        <topology evidence="1">Multi-pass membrane protein</topology>
    </subcellularLocation>
</comment>
<keyword evidence="5" id="KW-1003">Cell membrane</keyword>
<evidence type="ECO:0000256" key="6">
    <source>
        <dbReference type="RuleBase" id="RU000471"/>
    </source>
</evidence>
<dbReference type="Pfam" id="PF00146">
    <property type="entry name" value="NADHdh"/>
    <property type="match status" value="1"/>
</dbReference>
<proteinExistence type="inferred from homology"/>
<comment type="subunit">
    <text evidence="5">NDH-1 is composed of 14 different subunits. Subunits NuoA, H, J, K, L, M, N constitute the membrane sector of the complex.</text>
</comment>
<keyword evidence="5" id="KW-0830">Ubiquinone</keyword>
<reference evidence="7 8" key="1">
    <citation type="submission" date="2019-07" db="EMBL/GenBank/DDBJ databases">
        <authorList>
            <person name="Huq M.A."/>
        </authorList>
    </citation>
    <scope>NUCLEOTIDE SEQUENCE [LARGE SCALE GENOMIC DNA]</scope>
    <source>
        <strain evidence="7 8">MAH-19</strain>
    </source>
</reference>
<keyword evidence="4 5" id="KW-0472">Membrane</keyword>
<keyword evidence="8" id="KW-1185">Reference proteome</keyword>
<protein>
    <recommendedName>
        <fullName evidence="5">NADH-quinone oxidoreductase subunit H</fullName>
        <ecNumber evidence="5">7.1.1.-</ecNumber>
    </recommendedName>
    <alternativeName>
        <fullName evidence="5">NADH dehydrogenase I subunit H</fullName>
    </alternativeName>
    <alternativeName>
        <fullName evidence="5">NDH-1 subunit H</fullName>
    </alternativeName>
</protein>
<feature type="transmembrane region" description="Helical" evidence="5">
    <location>
        <begin position="6"/>
        <end position="26"/>
    </location>
</feature>
<feature type="transmembrane region" description="Helical" evidence="5">
    <location>
        <begin position="190"/>
        <end position="210"/>
    </location>
</feature>
<evidence type="ECO:0000256" key="5">
    <source>
        <dbReference type="HAMAP-Rule" id="MF_01350"/>
    </source>
</evidence>
<comment type="function">
    <text evidence="5">NDH-1 shuttles electrons from NADH, via FMN and iron-sulfur (Fe-S) centers, to quinones in the respiratory chain. The immediate electron acceptor for the enzyme in this species is believed to be ubiquinone. Couples the redox reaction to proton translocation (for every two electrons transferred, four hydrogen ions are translocated across the cytoplasmic membrane), and thus conserves the redox energy in a proton gradient. This subunit may bind ubiquinone.</text>
</comment>
<dbReference type="GO" id="GO:0005886">
    <property type="term" value="C:plasma membrane"/>
    <property type="evidence" value="ECO:0007669"/>
    <property type="project" value="UniProtKB-SubCell"/>
</dbReference>
<feature type="transmembrane region" description="Helical" evidence="5">
    <location>
        <begin position="239"/>
        <end position="262"/>
    </location>
</feature>
<dbReference type="RefSeq" id="WP_144247846.1">
    <property type="nucleotide sequence ID" value="NZ_VLPK01000001.1"/>
</dbReference>
<dbReference type="AlphaFoldDB" id="A0A556MWH9"/>
<gene>
    <name evidence="5 7" type="primary">nuoH</name>
    <name evidence="7" type="ORF">FO440_08940</name>
</gene>
<keyword evidence="5" id="KW-1278">Translocase</keyword>
<keyword evidence="5 6" id="KW-0520">NAD</keyword>